<evidence type="ECO:0000256" key="5">
    <source>
        <dbReference type="ARBA" id="ARBA00022519"/>
    </source>
</evidence>
<dbReference type="PROSITE" id="PS00874">
    <property type="entry name" value="T2SP_F"/>
    <property type="match status" value="1"/>
</dbReference>
<keyword evidence="4" id="KW-1003">Cell membrane</keyword>
<dbReference type="InterPro" id="IPR018076">
    <property type="entry name" value="T2SS_GspF_dom"/>
</dbReference>
<keyword evidence="8 10" id="KW-0472">Membrane</keyword>
<comment type="caution">
    <text evidence="12">The sequence shown here is derived from an EMBL/GenBank/DDBJ whole genome shotgun (WGS) entry which is preliminary data.</text>
</comment>
<dbReference type="NCBIfam" id="NF047826">
    <property type="entry name" value="T3SSXpsF"/>
    <property type="match status" value="1"/>
</dbReference>
<feature type="transmembrane region" description="Helical" evidence="10">
    <location>
        <begin position="215"/>
        <end position="241"/>
    </location>
</feature>
<reference evidence="12 13" key="1">
    <citation type="journal article" date="2020" name="Antonie Van Leeuwenhoek">
        <title>Stenotrophomonas cyclobalanopsidis sp. nov., isolated from the leaf spot disease of Cyclobalanopsis patelliformis.</title>
        <authorList>
            <person name="Bian D.R."/>
            <person name="Xue H."/>
            <person name="Piao C.G."/>
            <person name="Li Y."/>
        </authorList>
    </citation>
    <scope>NUCLEOTIDE SEQUENCE [LARGE SCALE GENOMIC DNA]</scope>
    <source>
        <strain evidence="12 13">TPQG1-4</strain>
    </source>
</reference>
<keyword evidence="3 9" id="KW-0813">Transport</keyword>
<organism evidence="12 13">
    <name type="scientific">Stenotrophomonas cyclobalanopsidis</name>
    <dbReference type="NCBI Taxonomy" id="2771362"/>
    <lineage>
        <taxon>Bacteria</taxon>
        <taxon>Pseudomonadati</taxon>
        <taxon>Pseudomonadota</taxon>
        <taxon>Gammaproteobacteria</taxon>
        <taxon>Lysobacterales</taxon>
        <taxon>Lysobacteraceae</taxon>
        <taxon>Stenotrophomonas</taxon>
    </lineage>
</organism>
<dbReference type="Pfam" id="PF00482">
    <property type="entry name" value="T2SSF"/>
    <property type="match status" value="2"/>
</dbReference>
<evidence type="ECO:0000256" key="3">
    <source>
        <dbReference type="ARBA" id="ARBA00022448"/>
    </source>
</evidence>
<dbReference type="EMBL" id="VYKI01000030">
    <property type="protein sequence ID" value="KAA8994666.1"/>
    <property type="molecule type" value="Genomic_DNA"/>
</dbReference>
<dbReference type="InterPro" id="IPR003004">
    <property type="entry name" value="GspF/PilC"/>
</dbReference>
<keyword evidence="7 10" id="KW-1133">Transmembrane helix</keyword>
<dbReference type="InterPro" id="IPR001992">
    <property type="entry name" value="T2SS_GspF/T4SS_PilC_CS"/>
</dbReference>
<dbReference type="PANTHER" id="PTHR30012">
    <property type="entry name" value="GENERAL SECRETION PATHWAY PROTEIN"/>
    <property type="match status" value="1"/>
</dbReference>
<dbReference type="PANTHER" id="PTHR30012:SF7">
    <property type="entry name" value="PROTEIN TRANSPORT PROTEIN HOFC HOMOLOG"/>
    <property type="match status" value="1"/>
</dbReference>
<name>A0ABQ6SX17_9GAMM</name>
<evidence type="ECO:0000256" key="8">
    <source>
        <dbReference type="ARBA" id="ARBA00023136"/>
    </source>
</evidence>
<proteinExistence type="inferred from homology"/>
<keyword evidence="6 9" id="KW-0812">Transmembrane</keyword>
<keyword evidence="5" id="KW-0997">Cell inner membrane</keyword>
<evidence type="ECO:0000313" key="13">
    <source>
        <dbReference type="Proteomes" id="UP000326367"/>
    </source>
</evidence>
<evidence type="ECO:0000256" key="7">
    <source>
        <dbReference type="ARBA" id="ARBA00022989"/>
    </source>
</evidence>
<feature type="transmembrane region" description="Helical" evidence="10">
    <location>
        <begin position="372"/>
        <end position="400"/>
    </location>
</feature>
<accession>A0ABQ6SX17</accession>
<evidence type="ECO:0000259" key="11">
    <source>
        <dbReference type="Pfam" id="PF00482"/>
    </source>
</evidence>
<sequence length="407" mass="43859">MPTYRYKALNPHGEVFDGQMEAASEAELIARLQDQGHLPMETRLAAEGGGVGGSSLGNLFRPRPLQGAALLQFTQQLSTLLGAGQPLDRALSILLGLPEDERSRRAITDIRDVVRGGAPLSTALERQHGLFSRLYVNMVRAGEAGGSLHETLQRLADYLERSRALQGKVVNALVYPAILLVVVGGALLFLLGYVVPQFAQMYESLDVALPWFTNAVLQLGLFVRDWWILLLVVPAVLALLLERQFRQPAARLALDGWLLQRRGIGRLLGELETARLARTLGTLLRNGVPLLGALGIARNVLGNRALAADLDTAADQVKNGAGLSLALSRGKRFPRLALQMIQVGEESGALDTMLLKAADTFEQDSARRIDRLLAAMVPAITLVLASVVGAVIVAVLVPLYDLTNAIG</sequence>
<keyword evidence="13" id="KW-1185">Reference proteome</keyword>
<dbReference type="RefSeq" id="WP_150455738.1">
    <property type="nucleotide sequence ID" value="NZ_VYKI01000030.1"/>
</dbReference>
<evidence type="ECO:0000256" key="4">
    <source>
        <dbReference type="ARBA" id="ARBA00022475"/>
    </source>
</evidence>
<evidence type="ECO:0000256" key="10">
    <source>
        <dbReference type="SAM" id="Phobius"/>
    </source>
</evidence>
<evidence type="ECO:0000256" key="6">
    <source>
        <dbReference type="ARBA" id="ARBA00022692"/>
    </source>
</evidence>
<gene>
    <name evidence="12" type="ORF">FJU31_16730</name>
</gene>
<feature type="domain" description="Type II secretion system protein GspF" evidence="11">
    <location>
        <begin position="73"/>
        <end position="196"/>
    </location>
</feature>
<comment type="similarity">
    <text evidence="2 9">Belongs to the GSP F family.</text>
</comment>
<dbReference type="Gene3D" id="1.20.81.30">
    <property type="entry name" value="Type II secretion system (T2SS), domain F"/>
    <property type="match status" value="2"/>
</dbReference>
<dbReference type="InterPro" id="IPR042094">
    <property type="entry name" value="T2SS_GspF_sf"/>
</dbReference>
<evidence type="ECO:0000313" key="12">
    <source>
        <dbReference type="EMBL" id="KAA8994666.1"/>
    </source>
</evidence>
<protein>
    <submittedName>
        <fullName evidence="12">Type II secretion system F family protein</fullName>
    </submittedName>
</protein>
<feature type="transmembrane region" description="Helical" evidence="10">
    <location>
        <begin position="172"/>
        <end position="195"/>
    </location>
</feature>
<evidence type="ECO:0000256" key="2">
    <source>
        <dbReference type="ARBA" id="ARBA00005745"/>
    </source>
</evidence>
<evidence type="ECO:0000256" key="1">
    <source>
        <dbReference type="ARBA" id="ARBA00004429"/>
    </source>
</evidence>
<dbReference type="Proteomes" id="UP000326367">
    <property type="component" value="Unassembled WGS sequence"/>
</dbReference>
<dbReference type="PRINTS" id="PR00812">
    <property type="entry name" value="BCTERIALGSPF"/>
</dbReference>
<feature type="domain" description="Type II secretion system protein GspF" evidence="11">
    <location>
        <begin position="277"/>
        <end position="398"/>
    </location>
</feature>
<evidence type="ECO:0000256" key="9">
    <source>
        <dbReference type="RuleBase" id="RU003923"/>
    </source>
</evidence>
<comment type="subcellular location">
    <subcellularLocation>
        <location evidence="1 9">Cell inner membrane</location>
        <topology evidence="1 9">Multi-pass membrane protein</topology>
    </subcellularLocation>
</comment>